<protein>
    <submittedName>
        <fullName evidence="2">Uncharacterized protein</fullName>
    </submittedName>
</protein>
<feature type="region of interest" description="Disordered" evidence="1">
    <location>
        <begin position="128"/>
        <end position="152"/>
    </location>
</feature>
<comment type="caution">
    <text evidence="2">The sequence shown here is derived from an EMBL/GenBank/DDBJ whole genome shotgun (WGS) entry which is preliminary data.</text>
</comment>
<evidence type="ECO:0000313" key="3">
    <source>
        <dbReference type="Proteomes" id="UP000007148"/>
    </source>
</evidence>
<name>G4TMK8_SERID</name>
<reference evidence="2 3" key="1">
    <citation type="journal article" date="2011" name="PLoS Pathog.">
        <title>Endophytic Life Strategies Decoded by Genome and Transcriptome Analyses of the Mutualistic Root Symbiont Piriformospora indica.</title>
        <authorList>
            <person name="Zuccaro A."/>
            <person name="Lahrmann U."/>
            <person name="Guldener U."/>
            <person name="Langen G."/>
            <person name="Pfiffi S."/>
            <person name="Biedenkopf D."/>
            <person name="Wong P."/>
            <person name="Samans B."/>
            <person name="Grimm C."/>
            <person name="Basiewicz M."/>
            <person name="Murat C."/>
            <person name="Martin F."/>
            <person name="Kogel K.H."/>
        </authorList>
    </citation>
    <scope>NUCLEOTIDE SEQUENCE [LARGE SCALE GENOMIC DNA]</scope>
    <source>
        <strain evidence="2 3">DSM 11827</strain>
    </source>
</reference>
<dbReference type="InParanoid" id="G4TMK8"/>
<evidence type="ECO:0000313" key="2">
    <source>
        <dbReference type="EMBL" id="CCA72553.1"/>
    </source>
</evidence>
<proteinExistence type="predicted"/>
<dbReference type="EMBL" id="CAFZ01000170">
    <property type="protein sequence ID" value="CCA72553.1"/>
    <property type="molecule type" value="Genomic_DNA"/>
</dbReference>
<gene>
    <name evidence="2" type="ORF">PIIN_06490</name>
</gene>
<sequence>MAIDASCLSRARMPTSGRDGLTLSPLVWAEARTKGGGQNRICKCARSAAQYRESRFMLREQAGVIDTLPLFTRISLSLYSEQGQAGCVGGAETVNEIRRLDPDARLMPHIEITVRDTAGRVPVDWERDDKRRGRRNPTPGWDRLKEDEQLIS</sequence>
<dbReference type="HOGENOM" id="CLU_1723097_0_0_1"/>
<feature type="compositionally biased region" description="Basic and acidic residues" evidence="1">
    <location>
        <begin position="142"/>
        <end position="152"/>
    </location>
</feature>
<organism evidence="2 3">
    <name type="scientific">Serendipita indica (strain DSM 11827)</name>
    <name type="common">Root endophyte fungus</name>
    <name type="synonym">Piriformospora indica</name>
    <dbReference type="NCBI Taxonomy" id="1109443"/>
    <lineage>
        <taxon>Eukaryota</taxon>
        <taxon>Fungi</taxon>
        <taxon>Dikarya</taxon>
        <taxon>Basidiomycota</taxon>
        <taxon>Agaricomycotina</taxon>
        <taxon>Agaricomycetes</taxon>
        <taxon>Sebacinales</taxon>
        <taxon>Serendipitaceae</taxon>
        <taxon>Serendipita</taxon>
    </lineage>
</organism>
<keyword evidence="3" id="KW-1185">Reference proteome</keyword>
<dbReference type="AlphaFoldDB" id="G4TMK8"/>
<accession>G4TMK8</accession>
<evidence type="ECO:0000256" key="1">
    <source>
        <dbReference type="SAM" id="MobiDB-lite"/>
    </source>
</evidence>
<dbReference type="Proteomes" id="UP000007148">
    <property type="component" value="Unassembled WGS sequence"/>
</dbReference>